<gene>
    <name evidence="3" type="ORF">BT63DRAFT_421926</name>
</gene>
<dbReference type="OrthoDB" id="248923at2759"/>
<evidence type="ECO:0000313" key="3">
    <source>
        <dbReference type="EMBL" id="KAF2673802.1"/>
    </source>
</evidence>
<dbReference type="Gene3D" id="3.90.810.10">
    <property type="entry name" value="CRIB domain"/>
    <property type="match status" value="1"/>
</dbReference>
<feature type="compositionally biased region" description="Basic and acidic residues" evidence="1">
    <location>
        <begin position="19"/>
        <end position="34"/>
    </location>
</feature>
<accession>A0A6A6UNJ0</accession>
<feature type="domain" description="CRIB" evidence="2">
    <location>
        <begin position="66"/>
        <end position="103"/>
    </location>
</feature>
<feature type="region of interest" description="Disordered" evidence="1">
    <location>
        <begin position="108"/>
        <end position="129"/>
    </location>
</feature>
<dbReference type="AlphaFoldDB" id="A0A6A6UNJ0"/>
<dbReference type="EMBL" id="MU004231">
    <property type="protein sequence ID" value="KAF2673802.1"/>
    <property type="molecule type" value="Genomic_DNA"/>
</dbReference>
<proteinExistence type="predicted"/>
<evidence type="ECO:0000259" key="2">
    <source>
        <dbReference type="Pfam" id="PF00786"/>
    </source>
</evidence>
<reference evidence="3" key="1">
    <citation type="journal article" date="2020" name="Stud. Mycol.">
        <title>101 Dothideomycetes genomes: a test case for predicting lifestyles and emergence of pathogens.</title>
        <authorList>
            <person name="Haridas S."/>
            <person name="Albert R."/>
            <person name="Binder M."/>
            <person name="Bloem J."/>
            <person name="Labutti K."/>
            <person name="Salamov A."/>
            <person name="Andreopoulos B."/>
            <person name="Baker S."/>
            <person name="Barry K."/>
            <person name="Bills G."/>
            <person name="Bluhm B."/>
            <person name="Cannon C."/>
            <person name="Castanera R."/>
            <person name="Culley D."/>
            <person name="Daum C."/>
            <person name="Ezra D."/>
            <person name="Gonzalez J."/>
            <person name="Henrissat B."/>
            <person name="Kuo A."/>
            <person name="Liang C."/>
            <person name="Lipzen A."/>
            <person name="Lutzoni F."/>
            <person name="Magnuson J."/>
            <person name="Mondo S."/>
            <person name="Nolan M."/>
            <person name="Ohm R."/>
            <person name="Pangilinan J."/>
            <person name="Park H.-J."/>
            <person name="Ramirez L."/>
            <person name="Alfaro M."/>
            <person name="Sun H."/>
            <person name="Tritt A."/>
            <person name="Yoshinaga Y."/>
            <person name="Zwiers L.-H."/>
            <person name="Turgeon B."/>
            <person name="Goodwin S."/>
            <person name="Spatafora J."/>
            <person name="Crous P."/>
            <person name="Grigoriev I."/>
        </authorList>
    </citation>
    <scope>NUCLEOTIDE SEQUENCE</scope>
    <source>
        <strain evidence="3">CBS 115976</strain>
    </source>
</reference>
<dbReference type="InterPro" id="IPR000095">
    <property type="entry name" value="CRIB_dom"/>
</dbReference>
<sequence>MFLGRFLKSSPRSCSAPRSSDEQEVARRKAELHPKPAISKPESARHDISSLGGFEEDTRDVSQHFSDAFVGFPPKWTQMVKGSAITEEDYRKNPEAFMEALNYFKEKTMKRSENPRSGGKPNPKYTSMDQSFMRSHNRFILELERGSRHTAVPCRTHMDYSN</sequence>
<dbReference type="Proteomes" id="UP000799302">
    <property type="component" value="Unassembled WGS sequence"/>
</dbReference>
<dbReference type="InterPro" id="IPR036936">
    <property type="entry name" value="CRIB_dom_sf"/>
</dbReference>
<evidence type="ECO:0000313" key="4">
    <source>
        <dbReference type="Proteomes" id="UP000799302"/>
    </source>
</evidence>
<evidence type="ECO:0000256" key="1">
    <source>
        <dbReference type="SAM" id="MobiDB-lite"/>
    </source>
</evidence>
<organism evidence="3 4">
    <name type="scientific">Microthyrium microscopicum</name>
    <dbReference type="NCBI Taxonomy" id="703497"/>
    <lineage>
        <taxon>Eukaryota</taxon>
        <taxon>Fungi</taxon>
        <taxon>Dikarya</taxon>
        <taxon>Ascomycota</taxon>
        <taxon>Pezizomycotina</taxon>
        <taxon>Dothideomycetes</taxon>
        <taxon>Dothideomycetes incertae sedis</taxon>
        <taxon>Microthyriales</taxon>
        <taxon>Microthyriaceae</taxon>
        <taxon>Microthyrium</taxon>
    </lineage>
</organism>
<feature type="compositionally biased region" description="Low complexity" evidence="1">
    <location>
        <begin position="9"/>
        <end position="18"/>
    </location>
</feature>
<name>A0A6A6UNJ0_9PEZI</name>
<feature type="region of interest" description="Disordered" evidence="1">
    <location>
        <begin position="1"/>
        <end position="48"/>
    </location>
</feature>
<dbReference type="Pfam" id="PF00786">
    <property type="entry name" value="PBD"/>
    <property type="match status" value="1"/>
</dbReference>
<keyword evidence="4" id="KW-1185">Reference proteome</keyword>
<protein>
    <recommendedName>
        <fullName evidence="2">CRIB domain-containing protein</fullName>
    </recommendedName>
</protein>